<dbReference type="AlphaFoldDB" id="A0AAW0YD31"/>
<feature type="domain" description="Major facilitator superfamily (MFS) profile" evidence="6">
    <location>
        <begin position="1"/>
        <end position="121"/>
    </location>
</feature>
<keyword evidence="4 5" id="KW-0472">Membrane</keyword>
<organism evidence="7 8">
    <name type="scientific">Cherax quadricarinatus</name>
    <name type="common">Australian red claw crayfish</name>
    <dbReference type="NCBI Taxonomy" id="27406"/>
    <lineage>
        <taxon>Eukaryota</taxon>
        <taxon>Metazoa</taxon>
        <taxon>Ecdysozoa</taxon>
        <taxon>Arthropoda</taxon>
        <taxon>Crustacea</taxon>
        <taxon>Multicrustacea</taxon>
        <taxon>Malacostraca</taxon>
        <taxon>Eumalacostraca</taxon>
        <taxon>Eucarida</taxon>
        <taxon>Decapoda</taxon>
        <taxon>Pleocyemata</taxon>
        <taxon>Astacidea</taxon>
        <taxon>Parastacoidea</taxon>
        <taxon>Parastacidae</taxon>
        <taxon>Cherax</taxon>
    </lineage>
</organism>
<dbReference type="PROSITE" id="PS50850">
    <property type="entry name" value="MFS"/>
    <property type="match status" value="1"/>
</dbReference>
<keyword evidence="2 5" id="KW-0812">Transmembrane</keyword>
<gene>
    <name evidence="7" type="ORF">OTU49_015784</name>
</gene>
<name>A0AAW0YD31_CHEQU</name>
<keyword evidence="8" id="KW-1185">Reference proteome</keyword>
<comment type="caution">
    <text evidence="7">The sequence shown here is derived from an EMBL/GenBank/DDBJ whole genome shotgun (WGS) entry which is preliminary data.</text>
</comment>
<evidence type="ECO:0000256" key="3">
    <source>
        <dbReference type="ARBA" id="ARBA00022989"/>
    </source>
</evidence>
<evidence type="ECO:0000313" key="8">
    <source>
        <dbReference type="Proteomes" id="UP001445076"/>
    </source>
</evidence>
<evidence type="ECO:0000259" key="6">
    <source>
        <dbReference type="PROSITE" id="PS50850"/>
    </source>
</evidence>
<feature type="non-terminal residue" evidence="7">
    <location>
        <position position="121"/>
    </location>
</feature>
<evidence type="ECO:0000256" key="5">
    <source>
        <dbReference type="SAM" id="Phobius"/>
    </source>
</evidence>
<protein>
    <recommendedName>
        <fullName evidence="6">Major facilitator superfamily (MFS) profile domain-containing protein</fullName>
    </recommendedName>
</protein>
<dbReference type="Pfam" id="PF00083">
    <property type="entry name" value="Sugar_tr"/>
    <property type="match status" value="1"/>
</dbReference>
<dbReference type="PANTHER" id="PTHR24064">
    <property type="entry name" value="SOLUTE CARRIER FAMILY 22 MEMBER"/>
    <property type="match status" value="1"/>
</dbReference>
<proteinExistence type="predicted"/>
<dbReference type="Gene3D" id="1.20.1250.20">
    <property type="entry name" value="MFS general substrate transporter like domains"/>
    <property type="match status" value="1"/>
</dbReference>
<feature type="non-terminal residue" evidence="7">
    <location>
        <position position="1"/>
    </location>
</feature>
<feature type="transmembrane region" description="Helical" evidence="5">
    <location>
        <begin position="43"/>
        <end position="64"/>
    </location>
</feature>
<dbReference type="InterPro" id="IPR036259">
    <property type="entry name" value="MFS_trans_sf"/>
</dbReference>
<sequence length="121" mass="13497">NVSQEPLERGNQSQLQPCEAIVYDTSEYKTSAVIDYELVCERAWLRATVQSVYMVGMLLGSYLFGDLSDRLGRKPVFMSALVLMVLVGLGQALIPEYFAFTTLRFILGASLQGIFLVAYVM</sequence>
<dbReference type="GO" id="GO:0022857">
    <property type="term" value="F:transmembrane transporter activity"/>
    <property type="evidence" value="ECO:0007669"/>
    <property type="project" value="InterPro"/>
</dbReference>
<feature type="transmembrane region" description="Helical" evidence="5">
    <location>
        <begin position="100"/>
        <end position="120"/>
    </location>
</feature>
<keyword evidence="3 5" id="KW-1133">Transmembrane helix</keyword>
<dbReference type="EMBL" id="JARKIK010000010">
    <property type="protein sequence ID" value="KAK8749301.1"/>
    <property type="molecule type" value="Genomic_DNA"/>
</dbReference>
<evidence type="ECO:0000256" key="2">
    <source>
        <dbReference type="ARBA" id="ARBA00022692"/>
    </source>
</evidence>
<evidence type="ECO:0000256" key="4">
    <source>
        <dbReference type="ARBA" id="ARBA00023136"/>
    </source>
</evidence>
<dbReference type="SUPFAM" id="SSF103473">
    <property type="entry name" value="MFS general substrate transporter"/>
    <property type="match status" value="1"/>
</dbReference>
<comment type="subcellular location">
    <subcellularLocation>
        <location evidence="1">Membrane</location>
        <topology evidence="1">Multi-pass membrane protein</topology>
    </subcellularLocation>
</comment>
<dbReference type="Proteomes" id="UP001445076">
    <property type="component" value="Unassembled WGS sequence"/>
</dbReference>
<feature type="transmembrane region" description="Helical" evidence="5">
    <location>
        <begin position="76"/>
        <end position="94"/>
    </location>
</feature>
<dbReference type="InterPro" id="IPR020846">
    <property type="entry name" value="MFS_dom"/>
</dbReference>
<evidence type="ECO:0000313" key="7">
    <source>
        <dbReference type="EMBL" id="KAK8749301.1"/>
    </source>
</evidence>
<dbReference type="GO" id="GO:0016020">
    <property type="term" value="C:membrane"/>
    <property type="evidence" value="ECO:0007669"/>
    <property type="project" value="UniProtKB-SubCell"/>
</dbReference>
<evidence type="ECO:0000256" key="1">
    <source>
        <dbReference type="ARBA" id="ARBA00004141"/>
    </source>
</evidence>
<accession>A0AAW0YD31</accession>
<reference evidence="7 8" key="1">
    <citation type="journal article" date="2024" name="BMC Genomics">
        <title>Genome assembly of redclaw crayfish (Cherax quadricarinatus) provides insights into its immune adaptation and hypoxia tolerance.</title>
        <authorList>
            <person name="Liu Z."/>
            <person name="Zheng J."/>
            <person name="Li H."/>
            <person name="Fang K."/>
            <person name="Wang S."/>
            <person name="He J."/>
            <person name="Zhou D."/>
            <person name="Weng S."/>
            <person name="Chi M."/>
            <person name="Gu Z."/>
            <person name="He J."/>
            <person name="Li F."/>
            <person name="Wang M."/>
        </authorList>
    </citation>
    <scope>NUCLEOTIDE SEQUENCE [LARGE SCALE GENOMIC DNA]</scope>
    <source>
        <strain evidence="7">ZL_2023a</strain>
    </source>
</reference>
<dbReference type="InterPro" id="IPR005828">
    <property type="entry name" value="MFS_sugar_transport-like"/>
</dbReference>